<sequence length="95" mass="10613">MKVESRTRGEGYLCSDIADDINALITVDDQVMKLKHHAIASRDHTHTHTKTKTPSTLNFPNSRVSFLSNTLSLLSSFVPRLLLLILSPRGSNHNM</sequence>
<evidence type="ECO:0000313" key="1">
    <source>
        <dbReference type="EMBL" id="KAK7391189.1"/>
    </source>
</evidence>
<proteinExistence type="predicted"/>
<dbReference type="AlphaFoldDB" id="A0AAN9S7T3"/>
<organism evidence="1 2">
    <name type="scientific">Psophocarpus tetragonolobus</name>
    <name type="common">Winged bean</name>
    <name type="synonym">Dolichos tetragonolobus</name>
    <dbReference type="NCBI Taxonomy" id="3891"/>
    <lineage>
        <taxon>Eukaryota</taxon>
        <taxon>Viridiplantae</taxon>
        <taxon>Streptophyta</taxon>
        <taxon>Embryophyta</taxon>
        <taxon>Tracheophyta</taxon>
        <taxon>Spermatophyta</taxon>
        <taxon>Magnoliopsida</taxon>
        <taxon>eudicotyledons</taxon>
        <taxon>Gunneridae</taxon>
        <taxon>Pentapetalae</taxon>
        <taxon>rosids</taxon>
        <taxon>fabids</taxon>
        <taxon>Fabales</taxon>
        <taxon>Fabaceae</taxon>
        <taxon>Papilionoideae</taxon>
        <taxon>50 kb inversion clade</taxon>
        <taxon>NPAAA clade</taxon>
        <taxon>indigoferoid/millettioid clade</taxon>
        <taxon>Phaseoleae</taxon>
        <taxon>Psophocarpus</taxon>
    </lineage>
</organism>
<reference evidence="1 2" key="1">
    <citation type="submission" date="2024-01" db="EMBL/GenBank/DDBJ databases">
        <title>The genomes of 5 underutilized Papilionoideae crops provide insights into root nodulation and disease resistanc.</title>
        <authorList>
            <person name="Jiang F."/>
        </authorList>
    </citation>
    <scope>NUCLEOTIDE SEQUENCE [LARGE SCALE GENOMIC DNA]</scope>
    <source>
        <strain evidence="1">DUOXIRENSHENG_FW03</strain>
        <tissue evidence="1">Leaves</tissue>
    </source>
</reference>
<keyword evidence="2" id="KW-1185">Reference proteome</keyword>
<name>A0AAN9S7T3_PSOTE</name>
<dbReference type="Proteomes" id="UP001386955">
    <property type="component" value="Unassembled WGS sequence"/>
</dbReference>
<accession>A0AAN9S7T3</accession>
<dbReference type="EMBL" id="JAYMYS010000005">
    <property type="protein sequence ID" value="KAK7391189.1"/>
    <property type="molecule type" value="Genomic_DNA"/>
</dbReference>
<protein>
    <submittedName>
        <fullName evidence="1">Uncharacterized protein</fullName>
    </submittedName>
</protein>
<evidence type="ECO:0000313" key="2">
    <source>
        <dbReference type="Proteomes" id="UP001386955"/>
    </source>
</evidence>
<comment type="caution">
    <text evidence="1">The sequence shown here is derived from an EMBL/GenBank/DDBJ whole genome shotgun (WGS) entry which is preliminary data.</text>
</comment>
<gene>
    <name evidence="1" type="ORF">VNO78_19601</name>
</gene>